<dbReference type="Gene3D" id="3.40.630.30">
    <property type="match status" value="1"/>
</dbReference>
<proteinExistence type="predicted"/>
<dbReference type="Pfam" id="PF00583">
    <property type="entry name" value="Acetyltransf_1"/>
    <property type="match status" value="1"/>
</dbReference>
<reference evidence="2 3" key="2">
    <citation type="journal article" date="2015" name="Stand. Genomic Sci.">
        <title>Draft genome sequence of marine-derived Streptomyces sp. TP-A0598, a producer of anti-MRSA antibiotic lydicamycins.</title>
        <authorList>
            <person name="Komaki H."/>
            <person name="Ichikawa N."/>
            <person name="Hosoyama A."/>
            <person name="Fujita N."/>
            <person name="Igarashi Y."/>
        </authorList>
    </citation>
    <scope>NUCLEOTIDE SEQUENCE [LARGE SCALE GENOMIC DNA]</scope>
    <source>
        <strain evidence="2 3">NBRC 110027</strain>
    </source>
</reference>
<keyword evidence="2" id="KW-0808">Transferase</keyword>
<dbReference type="AlphaFoldDB" id="A0A0P4RDS3"/>
<evidence type="ECO:0000313" key="2">
    <source>
        <dbReference type="EMBL" id="GAO10892.1"/>
    </source>
</evidence>
<evidence type="ECO:0000259" key="1">
    <source>
        <dbReference type="Pfam" id="PF00583"/>
    </source>
</evidence>
<accession>A0A0P4RDS3</accession>
<comment type="caution">
    <text evidence="2">The sequence shown here is derived from an EMBL/GenBank/DDBJ whole genome shotgun (WGS) entry which is preliminary data.</text>
</comment>
<dbReference type="InterPro" id="IPR000182">
    <property type="entry name" value="GNAT_dom"/>
</dbReference>
<protein>
    <submittedName>
        <fullName evidence="2">Putative acetyltransferase</fullName>
    </submittedName>
</protein>
<dbReference type="Proteomes" id="UP000048965">
    <property type="component" value="Unassembled WGS sequence"/>
</dbReference>
<evidence type="ECO:0000313" key="3">
    <source>
        <dbReference type="Proteomes" id="UP000048965"/>
    </source>
</evidence>
<sequence>MIPELVRTWASGWAISRHTPTPVAKPWGVYIEVGRPDQVGRHVLPEANELAVRAAAASVTVPHTWLKVPMDPEEVGRRLPAGWVVDKGETGHLMATDLRITAPTAPEGYTATVETRDGVTCVQLRDTEGELSAQGQMAVLGRATVIDRVTTEQAHRRRGLGAFVMRTLADHAVADGATLGVLGATDEGRALYETLDWKTYAPLAACIYRP</sequence>
<name>A0A0P4RDS3_9ACTN</name>
<dbReference type="GO" id="GO:0016747">
    <property type="term" value="F:acyltransferase activity, transferring groups other than amino-acyl groups"/>
    <property type="evidence" value="ECO:0007669"/>
    <property type="project" value="InterPro"/>
</dbReference>
<dbReference type="SUPFAM" id="SSF55729">
    <property type="entry name" value="Acyl-CoA N-acyltransferases (Nat)"/>
    <property type="match status" value="1"/>
</dbReference>
<keyword evidence="3" id="KW-1185">Reference proteome</keyword>
<organism evidence="2 3">
    <name type="scientific">Streptomyces lydicamycinicus</name>
    <dbReference type="NCBI Taxonomy" id="1546107"/>
    <lineage>
        <taxon>Bacteria</taxon>
        <taxon>Bacillati</taxon>
        <taxon>Actinomycetota</taxon>
        <taxon>Actinomycetes</taxon>
        <taxon>Kitasatosporales</taxon>
        <taxon>Streptomycetaceae</taxon>
        <taxon>Streptomyces</taxon>
    </lineage>
</organism>
<feature type="domain" description="N-acetyltransferase" evidence="1">
    <location>
        <begin position="120"/>
        <end position="193"/>
    </location>
</feature>
<dbReference type="InterPro" id="IPR016181">
    <property type="entry name" value="Acyl_CoA_acyltransferase"/>
</dbReference>
<reference evidence="3" key="1">
    <citation type="submission" date="2014-09" db="EMBL/GenBank/DDBJ databases">
        <title>Whole genome shotgun sequence of Streptomyces sp. NBRC 110027.</title>
        <authorList>
            <person name="Komaki H."/>
            <person name="Ichikawa N."/>
            <person name="Katano-Makiyama Y."/>
            <person name="Hosoyama A."/>
            <person name="Hashimoto M."/>
            <person name="Uohara A."/>
            <person name="Kitahashi Y."/>
            <person name="Ohji S."/>
            <person name="Kimura A."/>
            <person name="Yamazoe A."/>
            <person name="Igarashi Y."/>
            <person name="Fujita N."/>
        </authorList>
    </citation>
    <scope>NUCLEOTIDE SEQUENCE [LARGE SCALE GENOMIC DNA]</scope>
    <source>
        <strain evidence="3">NBRC 110027</strain>
    </source>
</reference>
<gene>
    <name evidence="2" type="ORF">TPA0598_07_06160</name>
</gene>
<dbReference type="EMBL" id="BBNO01000007">
    <property type="protein sequence ID" value="GAO10892.1"/>
    <property type="molecule type" value="Genomic_DNA"/>
</dbReference>